<evidence type="ECO:0000313" key="11">
    <source>
        <dbReference type="Proteomes" id="UP000230553"/>
    </source>
</evidence>
<dbReference type="InterPro" id="IPR017716">
    <property type="entry name" value="S-AdoMet_deCOase_pro-enz"/>
</dbReference>
<dbReference type="Proteomes" id="UP000230553">
    <property type="component" value="Unassembled WGS sequence"/>
</dbReference>
<dbReference type="PANTHER" id="PTHR33866">
    <property type="entry name" value="S-ADENOSYLMETHIONINE DECARBOXYLASE PROENZYME"/>
    <property type="match status" value="1"/>
</dbReference>
<dbReference type="NCBIfam" id="TIGR03330">
    <property type="entry name" value="SAM_DCase_Bsu"/>
    <property type="match status" value="1"/>
</dbReference>
<evidence type="ECO:0000256" key="9">
    <source>
        <dbReference type="ARBA" id="ARBA00023317"/>
    </source>
</evidence>
<keyword evidence="7" id="KW-0456">Lyase</keyword>
<dbReference type="GO" id="GO:0004014">
    <property type="term" value="F:adenosylmethionine decarboxylase activity"/>
    <property type="evidence" value="ECO:0007669"/>
    <property type="project" value="InterPro"/>
</dbReference>
<evidence type="ECO:0000313" key="10">
    <source>
        <dbReference type="EMBL" id="PIZ44592.1"/>
    </source>
</evidence>
<dbReference type="Gene3D" id="3.60.90.10">
    <property type="entry name" value="S-adenosylmethionine decarboxylase"/>
    <property type="match status" value="1"/>
</dbReference>
<dbReference type="AlphaFoldDB" id="A0A2M7TFG2"/>
<gene>
    <name evidence="10" type="primary">speD</name>
    <name evidence="10" type="ORF">COY31_02275</name>
</gene>
<keyword evidence="2" id="KW-0210">Decarboxylase</keyword>
<dbReference type="InterPro" id="IPR003826">
    <property type="entry name" value="AdoMetDC_fam_prok"/>
</dbReference>
<dbReference type="GO" id="GO:0008295">
    <property type="term" value="P:spermidine biosynthetic process"/>
    <property type="evidence" value="ECO:0007669"/>
    <property type="project" value="UniProtKB-KW"/>
</dbReference>
<dbReference type="PANTHER" id="PTHR33866:SF2">
    <property type="entry name" value="S-ADENOSYLMETHIONINE DECARBOXYLASE PROENZYME"/>
    <property type="match status" value="1"/>
</dbReference>
<protein>
    <submittedName>
        <fullName evidence="10">Adenosylmethionine decarboxylase</fullName>
    </submittedName>
</protein>
<dbReference type="GO" id="GO:0005829">
    <property type="term" value="C:cytosol"/>
    <property type="evidence" value="ECO:0007669"/>
    <property type="project" value="TreeGrafter"/>
</dbReference>
<keyword evidence="5" id="KW-0620">Polyamine biosynthesis</keyword>
<evidence type="ECO:0000256" key="7">
    <source>
        <dbReference type="ARBA" id="ARBA00023239"/>
    </source>
</evidence>
<keyword evidence="9" id="KW-0670">Pyruvate</keyword>
<evidence type="ECO:0000256" key="5">
    <source>
        <dbReference type="ARBA" id="ARBA00023115"/>
    </source>
</evidence>
<proteinExistence type="predicted"/>
<sequence length="133" mass="15260">MEEQKMNFGAHLTIDGYGGDKEKLNNFELVYNILNKLPEEIEMRKLMPPYVAITPPVSEKDEGGISGFVMIAESHISIHTFPEKGFVSADVYTCRNDMNKEKILAYFKEKFSLKELEVNFIERGKEFMKKTAA</sequence>
<reference evidence="11" key="1">
    <citation type="submission" date="2017-09" db="EMBL/GenBank/DDBJ databases">
        <title>Depth-based differentiation of microbial function through sediment-hosted aquifers and enrichment of novel symbionts in the deep terrestrial subsurface.</title>
        <authorList>
            <person name="Probst A.J."/>
            <person name="Ladd B."/>
            <person name="Jarett J.K."/>
            <person name="Geller-Mcgrath D.E."/>
            <person name="Sieber C.M.K."/>
            <person name="Emerson J.B."/>
            <person name="Anantharaman K."/>
            <person name="Thomas B.C."/>
            <person name="Malmstrom R."/>
            <person name="Stieglmeier M."/>
            <person name="Klingl A."/>
            <person name="Woyke T."/>
            <person name="Ryan C.M."/>
            <person name="Banfield J.F."/>
        </authorList>
    </citation>
    <scope>NUCLEOTIDE SEQUENCE [LARGE SCALE GENOMIC DNA]</scope>
</reference>
<comment type="cofactor">
    <cofactor evidence="1">
        <name>pyruvate</name>
        <dbReference type="ChEBI" id="CHEBI:15361"/>
    </cofactor>
</comment>
<keyword evidence="3" id="KW-0068">Autocatalytic cleavage</keyword>
<evidence type="ECO:0000256" key="6">
    <source>
        <dbReference type="ARBA" id="ARBA00023145"/>
    </source>
</evidence>
<evidence type="ECO:0000256" key="2">
    <source>
        <dbReference type="ARBA" id="ARBA00022793"/>
    </source>
</evidence>
<keyword evidence="6" id="KW-0865">Zymogen</keyword>
<dbReference type="InterPro" id="IPR016067">
    <property type="entry name" value="S-AdoMet_deCO2ase_core"/>
</dbReference>
<comment type="caution">
    <text evidence="10">The sequence shown here is derived from an EMBL/GenBank/DDBJ whole genome shotgun (WGS) entry which is preliminary data.</text>
</comment>
<evidence type="ECO:0000256" key="4">
    <source>
        <dbReference type="ARBA" id="ARBA00023066"/>
    </source>
</evidence>
<evidence type="ECO:0000256" key="1">
    <source>
        <dbReference type="ARBA" id="ARBA00001928"/>
    </source>
</evidence>
<organism evidence="10 11">
    <name type="scientific">Candidatus Wolfebacteria bacterium CG_4_10_14_0_2_um_filter_39_18</name>
    <dbReference type="NCBI Taxonomy" id="1975061"/>
    <lineage>
        <taxon>Bacteria</taxon>
        <taxon>Candidatus Wolfeibacteriota</taxon>
    </lineage>
</organism>
<dbReference type="EMBL" id="PFNM01000042">
    <property type="protein sequence ID" value="PIZ44592.1"/>
    <property type="molecule type" value="Genomic_DNA"/>
</dbReference>
<accession>A0A2M7TFG2</accession>
<dbReference type="SUPFAM" id="SSF56276">
    <property type="entry name" value="S-adenosylmethionine decarboxylase"/>
    <property type="match status" value="1"/>
</dbReference>
<keyword evidence="8" id="KW-0704">Schiff base</keyword>
<dbReference type="Pfam" id="PF02675">
    <property type="entry name" value="AdoMet_dc"/>
    <property type="match status" value="1"/>
</dbReference>
<name>A0A2M7TFG2_9BACT</name>
<evidence type="ECO:0000256" key="3">
    <source>
        <dbReference type="ARBA" id="ARBA00022813"/>
    </source>
</evidence>
<evidence type="ECO:0000256" key="8">
    <source>
        <dbReference type="ARBA" id="ARBA00023270"/>
    </source>
</evidence>
<keyword evidence="4" id="KW-0745">Spermidine biosynthesis</keyword>